<dbReference type="Proteomes" id="UP000783287">
    <property type="component" value="Unassembled WGS sequence"/>
</dbReference>
<proteinExistence type="predicted"/>
<accession>A0A955RIH9</accession>
<protein>
    <submittedName>
        <fullName evidence="1">Uncharacterized protein</fullName>
    </submittedName>
</protein>
<gene>
    <name evidence="1" type="ORF">KC909_00910</name>
</gene>
<evidence type="ECO:0000313" key="2">
    <source>
        <dbReference type="Proteomes" id="UP000783287"/>
    </source>
</evidence>
<organism evidence="1 2">
    <name type="scientific">Candidatus Dojkabacteria bacterium</name>
    <dbReference type="NCBI Taxonomy" id="2099670"/>
    <lineage>
        <taxon>Bacteria</taxon>
        <taxon>Candidatus Dojkabacteria</taxon>
    </lineage>
</organism>
<dbReference type="AlphaFoldDB" id="A0A955RIH9"/>
<evidence type="ECO:0000313" key="1">
    <source>
        <dbReference type="EMBL" id="MCA9382901.1"/>
    </source>
</evidence>
<reference evidence="1" key="1">
    <citation type="submission" date="2020-04" db="EMBL/GenBank/DDBJ databases">
        <authorList>
            <person name="Zhang T."/>
        </authorList>
    </citation>
    <scope>NUCLEOTIDE SEQUENCE</scope>
    <source>
        <strain evidence="1">HKST-UBA14</strain>
    </source>
</reference>
<comment type="caution">
    <text evidence="1">The sequence shown here is derived from an EMBL/GenBank/DDBJ whole genome shotgun (WGS) entry which is preliminary data.</text>
</comment>
<reference evidence="1" key="2">
    <citation type="journal article" date="2021" name="Microbiome">
        <title>Successional dynamics and alternative stable states in a saline activated sludge microbial community over 9 years.</title>
        <authorList>
            <person name="Wang Y."/>
            <person name="Ye J."/>
            <person name="Ju F."/>
            <person name="Liu L."/>
            <person name="Boyd J.A."/>
            <person name="Deng Y."/>
            <person name="Parks D.H."/>
            <person name="Jiang X."/>
            <person name="Yin X."/>
            <person name="Woodcroft B.J."/>
            <person name="Tyson G.W."/>
            <person name="Hugenholtz P."/>
            <person name="Polz M.F."/>
            <person name="Zhang T."/>
        </authorList>
    </citation>
    <scope>NUCLEOTIDE SEQUENCE</scope>
    <source>
        <strain evidence="1">HKST-UBA14</strain>
    </source>
</reference>
<sequence length="325" mass="36494">MYQGIGEIYAHEASEASLRRLEGATVERRIYDLAHEKEEPQVLVDLIGTLLEHYFVGNYSGLGIAEVDEIYMRLTGTTPNWNMLPHDQNLQRVNQDVNEMFIWHDFLTREDNIGHTSIGSLAPTIFRVTDNLTQQGIALPAGRLAMGGANQIISMAEFAALADMLGFQGECATIDFVTGHNGQLARELGVDFVKSNIIRPDGFVPGSLSMWIHDNLLTTLMNPEPYEIMSGYEHTGAISSMIEWLAPGGILIARETSKLNWPDMMDAYGLSVIEVPWLSFANRRQQTRYFCGYGDTEHVEYDQMVIVARKADGSEQDEYWHEGLV</sequence>
<dbReference type="EMBL" id="JAGQLK010000011">
    <property type="protein sequence ID" value="MCA9382901.1"/>
    <property type="molecule type" value="Genomic_DNA"/>
</dbReference>
<name>A0A955RIH9_9BACT</name>